<dbReference type="EMBL" id="CM003533">
    <property type="protein sequence ID" value="RCV31236.1"/>
    <property type="molecule type" value="Genomic_DNA"/>
</dbReference>
<dbReference type="InterPro" id="IPR015915">
    <property type="entry name" value="Kelch-typ_b-propeller"/>
</dbReference>
<dbReference type="AlphaFoldDB" id="A0A368RM11"/>
<name>A0A368RM11_SETIT</name>
<evidence type="ECO:0000313" key="1">
    <source>
        <dbReference type="EMBL" id="RCV31236.1"/>
    </source>
</evidence>
<dbReference type="SUPFAM" id="SSF50965">
    <property type="entry name" value="Galactose oxidase, central domain"/>
    <property type="match status" value="1"/>
</dbReference>
<proteinExistence type="predicted"/>
<gene>
    <name evidence="1" type="ORF">SETIT_6G160300v2</name>
</gene>
<organism evidence="1">
    <name type="scientific">Setaria italica</name>
    <name type="common">Foxtail millet</name>
    <name type="synonym">Panicum italicum</name>
    <dbReference type="NCBI Taxonomy" id="4555"/>
    <lineage>
        <taxon>Eukaryota</taxon>
        <taxon>Viridiplantae</taxon>
        <taxon>Streptophyta</taxon>
        <taxon>Embryophyta</taxon>
        <taxon>Tracheophyta</taxon>
        <taxon>Spermatophyta</taxon>
        <taxon>Magnoliopsida</taxon>
        <taxon>Liliopsida</taxon>
        <taxon>Poales</taxon>
        <taxon>Poaceae</taxon>
        <taxon>PACMAD clade</taxon>
        <taxon>Panicoideae</taxon>
        <taxon>Panicodae</taxon>
        <taxon>Paniceae</taxon>
        <taxon>Cenchrinae</taxon>
        <taxon>Setaria</taxon>
    </lineage>
</organism>
<reference evidence="1" key="2">
    <citation type="submission" date="2015-07" db="EMBL/GenBank/DDBJ databases">
        <authorList>
            <person name="Noorani M."/>
        </authorList>
    </citation>
    <scope>NUCLEOTIDE SEQUENCE</scope>
    <source>
        <strain evidence="1">Yugu1</strain>
    </source>
</reference>
<sequence>MMEWRGTRRGWREVGPYPPGLKAGTTCAVYVGGGEKVVVTGTLDGKGGGGRHALWVFDVKTKQWTVVGPLPEFAGFVFSVTSSPRVAGPVIHACVLVPAAPSACSSSVLDPRALVEVPQTPVPAVRFGRIWRDSGCCRDEMWARSVIGGGASLVLKSNGSDPIECGTI</sequence>
<reference evidence="1" key="1">
    <citation type="journal article" date="2012" name="Nat. Biotechnol.">
        <title>Reference genome sequence of the model plant Setaria.</title>
        <authorList>
            <person name="Bennetzen J.L."/>
            <person name="Schmutz J."/>
            <person name="Wang H."/>
            <person name="Percifield R."/>
            <person name="Hawkins J."/>
            <person name="Pontaroli A.C."/>
            <person name="Estep M."/>
            <person name="Feng L."/>
            <person name="Vaughn J.N."/>
            <person name="Grimwood J."/>
            <person name="Jenkins J."/>
            <person name="Barry K."/>
            <person name="Lindquist E."/>
            <person name="Hellsten U."/>
            <person name="Deshpande S."/>
            <person name="Wang X."/>
            <person name="Wu X."/>
            <person name="Mitros T."/>
            <person name="Triplett J."/>
            <person name="Yang X."/>
            <person name="Ye C.Y."/>
            <person name="Mauro-Herrera M."/>
            <person name="Wang L."/>
            <person name="Li P."/>
            <person name="Sharma M."/>
            <person name="Sharma R."/>
            <person name="Ronald P.C."/>
            <person name="Panaud O."/>
            <person name="Kellogg E.A."/>
            <person name="Brutnell T.P."/>
            <person name="Doust A.N."/>
            <person name="Tuskan G.A."/>
            <person name="Rokhsar D."/>
            <person name="Devos K.M."/>
        </authorList>
    </citation>
    <scope>NUCLEOTIDE SEQUENCE [LARGE SCALE GENOMIC DNA]</scope>
    <source>
        <strain evidence="1">Yugu1</strain>
    </source>
</reference>
<dbReference type="Gene3D" id="2.120.10.80">
    <property type="entry name" value="Kelch-type beta propeller"/>
    <property type="match status" value="1"/>
</dbReference>
<accession>A0A368RM11</accession>
<dbReference type="InterPro" id="IPR011043">
    <property type="entry name" value="Gal_Oxase/kelch_b-propeller"/>
</dbReference>
<protein>
    <submittedName>
        <fullName evidence="1">Uncharacterized protein</fullName>
    </submittedName>
</protein>